<evidence type="ECO:0000313" key="3">
    <source>
        <dbReference type="RefSeq" id="XP_012937006.1"/>
    </source>
</evidence>
<feature type="compositionally biased region" description="Basic and acidic residues" evidence="1">
    <location>
        <begin position="30"/>
        <end position="42"/>
    </location>
</feature>
<dbReference type="GeneID" id="101858623"/>
<gene>
    <name evidence="3" type="primary">LOC101858623</name>
</gene>
<name>A0ABM0ZY97_APLCA</name>
<feature type="compositionally biased region" description="Polar residues" evidence="1">
    <location>
        <begin position="51"/>
        <end position="68"/>
    </location>
</feature>
<reference evidence="3" key="1">
    <citation type="submission" date="2025-08" db="UniProtKB">
        <authorList>
            <consortium name="RefSeq"/>
        </authorList>
    </citation>
    <scope>IDENTIFICATION</scope>
</reference>
<evidence type="ECO:0000313" key="2">
    <source>
        <dbReference type="Proteomes" id="UP000694888"/>
    </source>
</evidence>
<keyword evidence="2" id="KW-1185">Reference proteome</keyword>
<accession>A0ABM0ZY97</accession>
<feature type="non-terminal residue" evidence="3">
    <location>
        <position position="100"/>
    </location>
</feature>
<dbReference type="Proteomes" id="UP000694888">
    <property type="component" value="Unplaced"/>
</dbReference>
<proteinExistence type="predicted"/>
<feature type="compositionally biased region" description="Acidic residues" evidence="1">
    <location>
        <begin position="1"/>
        <end position="12"/>
    </location>
</feature>
<sequence length="100" mass="10985">MDDPEDLEDIQEDNYTRSLQTGLPGPTMVNREEDKEEENKEEDKEEEDTCALTSSTQQEFDTASTTVVGVSRLHHTREATPTPQHGELLFSESGGGGGDG</sequence>
<feature type="region of interest" description="Disordered" evidence="1">
    <location>
        <begin position="1"/>
        <end position="100"/>
    </location>
</feature>
<protein>
    <submittedName>
        <fullName evidence="3">Uncharacterized protein LOC101858623</fullName>
    </submittedName>
</protein>
<dbReference type="RefSeq" id="XP_012937006.1">
    <property type="nucleotide sequence ID" value="XM_013081552.2"/>
</dbReference>
<evidence type="ECO:0000256" key="1">
    <source>
        <dbReference type="SAM" id="MobiDB-lite"/>
    </source>
</evidence>
<organism evidence="2 3">
    <name type="scientific">Aplysia californica</name>
    <name type="common">California sea hare</name>
    <dbReference type="NCBI Taxonomy" id="6500"/>
    <lineage>
        <taxon>Eukaryota</taxon>
        <taxon>Metazoa</taxon>
        <taxon>Spiralia</taxon>
        <taxon>Lophotrochozoa</taxon>
        <taxon>Mollusca</taxon>
        <taxon>Gastropoda</taxon>
        <taxon>Heterobranchia</taxon>
        <taxon>Euthyneura</taxon>
        <taxon>Tectipleura</taxon>
        <taxon>Aplysiida</taxon>
        <taxon>Aplysioidea</taxon>
        <taxon>Aplysiidae</taxon>
        <taxon>Aplysia</taxon>
    </lineage>
</organism>